<dbReference type="Pfam" id="PF13588">
    <property type="entry name" value="HSDR_N_2"/>
    <property type="match status" value="1"/>
</dbReference>
<feature type="domain" description="Type I restriction enzyme R protein N-terminal" evidence="2">
    <location>
        <begin position="15"/>
        <end position="123"/>
    </location>
</feature>
<evidence type="ECO:0000313" key="3">
    <source>
        <dbReference type="EMBL" id="GMA42432.1"/>
    </source>
</evidence>
<comment type="caution">
    <text evidence="3">The sequence shown here is derived from an EMBL/GenBank/DDBJ whole genome shotgun (WGS) entry which is preliminary data.</text>
</comment>
<evidence type="ECO:0000259" key="2">
    <source>
        <dbReference type="Pfam" id="PF13588"/>
    </source>
</evidence>
<feature type="region of interest" description="Disordered" evidence="1">
    <location>
        <begin position="123"/>
        <end position="177"/>
    </location>
</feature>
<proteinExistence type="predicted"/>
<dbReference type="RefSeq" id="WP_284306056.1">
    <property type="nucleotide sequence ID" value="NZ_BSUO01000002.1"/>
</dbReference>
<gene>
    <name evidence="3" type="ORF">GCM10025883_44770</name>
</gene>
<reference evidence="4" key="1">
    <citation type="journal article" date="2019" name="Int. J. Syst. Evol. Microbiol.">
        <title>The Global Catalogue of Microorganisms (GCM) 10K type strain sequencing project: providing services to taxonomists for standard genome sequencing and annotation.</title>
        <authorList>
            <consortium name="The Broad Institute Genomics Platform"/>
            <consortium name="The Broad Institute Genome Sequencing Center for Infectious Disease"/>
            <person name="Wu L."/>
            <person name="Ma J."/>
        </authorList>
    </citation>
    <scope>NUCLEOTIDE SEQUENCE [LARGE SCALE GENOMIC DNA]</scope>
    <source>
        <strain evidence="4">NBRC 113072</strain>
    </source>
</reference>
<name>A0ABQ6IWU3_9MICO</name>
<evidence type="ECO:0000256" key="1">
    <source>
        <dbReference type="SAM" id="MobiDB-lite"/>
    </source>
</evidence>
<evidence type="ECO:0000313" key="4">
    <source>
        <dbReference type="Proteomes" id="UP001157126"/>
    </source>
</evidence>
<dbReference type="Proteomes" id="UP001157126">
    <property type="component" value="Unassembled WGS sequence"/>
</dbReference>
<organism evidence="3 4">
    <name type="scientific">Mobilicoccus caccae</name>
    <dbReference type="NCBI Taxonomy" id="1859295"/>
    <lineage>
        <taxon>Bacteria</taxon>
        <taxon>Bacillati</taxon>
        <taxon>Actinomycetota</taxon>
        <taxon>Actinomycetes</taxon>
        <taxon>Micrococcales</taxon>
        <taxon>Dermatophilaceae</taxon>
        <taxon>Mobilicoccus</taxon>
    </lineage>
</organism>
<protein>
    <recommendedName>
        <fullName evidence="2">Type I restriction enzyme R protein N-terminal domain-containing protein</fullName>
    </recommendedName>
</protein>
<sequence>MTESKFGKLADLGNEATVEQFFVARLLKDLGYKDGQIKPKATIDELKISKGRKSEKWRPDYAVTVGAKVRWICEAKGVEEDLDDWVGQSQSYCLALNSTQSDNPVEFFMLTNGVTTRVYRWDDATPWPRPRSETSSTETRRTRRSAPFLRRGRSRPRRRPLPSPRASTSSVGARYPT</sequence>
<dbReference type="EMBL" id="BSUO01000002">
    <property type="protein sequence ID" value="GMA42432.1"/>
    <property type="molecule type" value="Genomic_DNA"/>
</dbReference>
<dbReference type="InterPro" id="IPR029464">
    <property type="entry name" value="HSDR_N"/>
</dbReference>
<feature type="compositionally biased region" description="Basic residues" evidence="1">
    <location>
        <begin position="150"/>
        <end position="160"/>
    </location>
</feature>
<accession>A0ABQ6IWU3</accession>
<keyword evidence="4" id="KW-1185">Reference proteome</keyword>